<feature type="signal peptide" evidence="1">
    <location>
        <begin position="1"/>
        <end position="18"/>
    </location>
</feature>
<feature type="chain" id="PRO_5026664809" evidence="1">
    <location>
        <begin position="19"/>
        <end position="1376"/>
    </location>
</feature>
<proteinExistence type="predicted"/>
<dbReference type="EMBL" id="VVYX01000008">
    <property type="protein sequence ID" value="KAA5420360.1"/>
    <property type="molecule type" value="Genomic_DNA"/>
</dbReference>
<dbReference type="Proteomes" id="UP000482653">
    <property type="component" value="Unassembled WGS sequence"/>
</dbReference>
<evidence type="ECO:0000259" key="2">
    <source>
        <dbReference type="Pfam" id="PF20041"/>
    </source>
</evidence>
<dbReference type="RefSeq" id="WP_149946481.1">
    <property type="nucleotide sequence ID" value="NZ_JBBNMF010000018.1"/>
</dbReference>
<protein>
    <submittedName>
        <fullName evidence="3">RHS repeat-associated core domain-containing protein</fullName>
    </submittedName>
</protein>
<dbReference type="NCBIfam" id="TIGR03696">
    <property type="entry name" value="Rhs_assc_core"/>
    <property type="match status" value="1"/>
</dbReference>
<feature type="domain" description="DUF6443" evidence="2">
    <location>
        <begin position="285"/>
        <end position="407"/>
    </location>
</feature>
<comment type="caution">
    <text evidence="3">The sequence shown here is derived from an EMBL/GenBank/DDBJ whole genome shotgun (WGS) entry which is preliminary data.</text>
</comment>
<dbReference type="InterPro" id="IPR045619">
    <property type="entry name" value="DUF6443"/>
</dbReference>
<reference evidence="3 4" key="1">
    <citation type="journal article" date="2019" name="Nat. Med.">
        <title>A library of human gut bacterial isolates paired with longitudinal multiomics data enables mechanistic microbiome research.</title>
        <authorList>
            <person name="Poyet M."/>
            <person name="Groussin M."/>
            <person name="Gibbons S.M."/>
            <person name="Avila-Pacheco J."/>
            <person name="Jiang X."/>
            <person name="Kearney S.M."/>
            <person name="Perrotta A.R."/>
            <person name="Berdy B."/>
            <person name="Zhao S."/>
            <person name="Lieberman T.D."/>
            <person name="Swanson P.K."/>
            <person name="Smith M."/>
            <person name="Roesemann S."/>
            <person name="Alexander J.E."/>
            <person name="Rich S.A."/>
            <person name="Livny J."/>
            <person name="Vlamakis H."/>
            <person name="Clish C."/>
            <person name="Bullock K."/>
            <person name="Deik A."/>
            <person name="Scott J."/>
            <person name="Pierce K.A."/>
            <person name="Xavier R.J."/>
            <person name="Alm E.J."/>
        </authorList>
    </citation>
    <scope>NUCLEOTIDE SEQUENCE [LARGE SCALE GENOMIC DNA]</scope>
    <source>
        <strain evidence="3 4">BIOML-A8</strain>
    </source>
</reference>
<dbReference type="Gene3D" id="2.180.10.10">
    <property type="entry name" value="RHS repeat-associated core"/>
    <property type="match status" value="1"/>
</dbReference>
<name>A0A6L3K4A0_9BACE</name>
<organism evidence="3 4">
    <name type="scientific">Bacteroides cellulosilyticus</name>
    <dbReference type="NCBI Taxonomy" id="246787"/>
    <lineage>
        <taxon>Bacteria</taxon>
        <taxon>Pseudomonadati</taxon>
        <taxon>Bacteroidota</taxon>
        <taxon>Bacteroidia</taxon>
        <taxon>Bacteroidales</taxon>
        <taxon>Bacteroidaceae</taxon>
        <taxon>Bacteroides</taxon>
    </lineage>
</organism>
<evidence type="ECO:0000256" key="1">
    <source>
        <dbReference type="SAM" id="SignalP"/>
    </source>
</evidence>
<sequence length="1376" mass="155000">MKNNIYIFLILLPLPTIAMSQQIVASYPFTIECYGDFYSDPYNIQGHQSIEYVITLARKMKLTVEHCATDNYAYTELKSYINGQHNIISTTCNGLPGLKKFSSTLEPGTYTFTSSGAANADDAILDITFYTDKPDASINGKNSPIDIGALEQGNIKQYSMDSYTYTNSYVGVSNEMGGDIYYRFSLLEQMKVSVNNIADSNITTHFLNSSFELIYESIASTSCAVLPAGTYYVVVEYTAGYDGIIQTIISTLNSDIPTYDDSNQVTFPISDTQRNIVRTATLLIPTAGQNTVNLTMENSILEYLYIDELGRSSEVIQKEYNPDFADIVTLTQYDALGRKEKEWVPICMPSNSGKYVSPNIIESQQTDNAAYNRIIYEDSPLHRIIKQIGSGDAWHSVQKGISTTYSTNSDRDVKLYYVNNSGKLIQSEYYATGELSNMTITDEDGVSNTIFTDKFDRKVLERQGSNDTYFVYDDYNNLSFVLQPMYQENADLSLYAFQYKYNNRNLCIEKKLPGANPIRYVYDQADRLVFMQNGNQGSNQWTFIFYDALGREVIRGLCTANSLPDISNHSMITEFSTSAAGLFQTGYICPEIVKNGINYTKLLTISYYDNYDFLNLSCLATHKSSLSYGFENGTHPTDYTQQYIASPENLSAKGLLTGTGTGLMEENIVLFASLYYDDKDQIVQSRSMNHLGKYEKDFFSYSFSGKVLKHLHIHTVNEKEMQTELYTYVYDHAERLQEVRHKLNGNSEVKLAINTYDKLGRLKTKMHHGTSGHKLTYECNIRNWLTQISGILFEQNLYYNTGNGSQCYNGNIGSMTWKSGEDGIRGYKFTYDNMSRMKNAIYGEGTSITPPTGKNFSENVIGYDHNGNITGLQRYGKVSGSTYGKIDDLSLTYVGNQLNNVTDAATDPLYNGAFNFVDGNKTSIQEYKYDANGNLEQDYNKKITKIQYNSLNLPSTLQFANGNSTNYLYGADGMKRRVTHKTAIANISVPMGQIKELASSQISQTNTIDYCSNVIYENGVLNMILTEEGYMTFSGNTPIYHYYLKDHQGNNRIIMNQNGTTAEQVNHYYPFGGLFEEGLATSNQNYKYNSKELDRIHGLDWYDYIARMMDSSLGRFIALDPLAEEYYSISPYLCCVNNPINAIDPDGKSTWVINNSDGTYRVVGGLLEDNDPNIYVYTIEDGQLIRGESIGITTSMTSFYDSDMNGGKGAWAVGSIINPNDQSGKQFLKDFTQNPPNIGFYMDNAKTNQFYDFKVTNGTSQILYKKHEDLYRGMPVKTKKDGTNVYSSARDIGNIAAGYIAGRNSIPWSIARKKYDKLQSQQENRKSVEGISSQNAQYLGWKIGIYNATYSPVAGYPIVNFVNNVLNNLFYISTKK</sequence>
<evidence type="ECO:0000313" key="4">
    <source>
        <dbReference type="Proteomes" id="UP000482653"/>
    </source>
</evidence>
<accession>A0A6L3K4A0</accession>
<gene>
    <name evidence="3" type="ORF">F2Y87_08305</name>
</gene>
<dbReference type="InterPro" id="IPR022385">
    <property type="entry name" value="Rhs_assc_core"/>
</dbReference>
<dbReference type="Pfam" id="PF20041">
    <property type="entry name" value="DUF6443"/>
    <property type="match status" value="1"/>
</dbReference>
<keyword evidence="1" id="KW-0732">Signal</keyword>
<evidence type="ECO:0000313" key="3">
    <source>
        <dbReference type="EMBL" id="KAA5420360.1"/>
    </source>
</evidence>